<comment type="caution">
    <text evidence="1">The sequence shown here is derived from an EMBL/GenBank/DDBJ whole genome shotgun (WGS) entry which is preliminary data.</text>
</comment>
<organism evidence="1 2">
    <name type="scientific">Tigheibacillus halophilus</name>
    <dbReference type="NCBI Taxonomy" id="361280"/>
    <lineage>
        <taxon>Bacteria</taxon>
        <taxon>Bacillati</taxon>
        <taxon>Bacillota</taxon>
        <taxon>Bacilli</taxon>
        <taxon>Bacillales</taxon>
        <taxon>Bacillaceae</taxon>
        <taxon>Tigheibacillus</taxon>
    </lineage>
</organism>
<dbReference type="Proteomes" id="UP001281447">
    <property type="component" value="Unassembled WGS sequence"/>
</dbReference>
<evidence type="ECO:0000313" key="2">
    <source>
        <dbReference type="Proteomes" id="UP001281447"/>
    </source>
</evidence>
<dbReference type="SUPFAM" id="SSF63411">
    <property type="entry name" value="LuxS/MPP-like metallohydrolase"/>
    <property type="match status" value="1"/>
</dbReference>
<name>A0ABU5CB28_9BACI</name>
<evidence type="ECO:0000313" key="1">
    <source>
        <dbReference type="EMBL" id="MDY0396424.1"/>
    </source>
</evidence>
<sequence length="124" mass="14395">MVDSSFYYETNLDRNIGYILIGSNTDDPDAFSAKVKEMLLGTTKDSIEEEQFSLMKKKIYWRSSPRNEFFWNSSPTNISIIKPCILIFFELLPIVQALTIDDINQYLKNWVTEKQLAVCEIVPN</sequence>
<dbReference type="InterPro" id="IPR011249">
    <property type="entry name" value="Metalloenz_LuxS/M16"/>
</dbReference>
<gene>
    <name evidence="1" type="ORF">RWE15_21475</name>
</gene>
<dbReference type="EMBL" id="JAWDIP010000004">
    <property type="protein sequence ID" value="MDY0396424.1"/>
    <property type="molecule type" value="Genomic_DNA"/>
</dbReference>
<keyword evidence="2" id="KW-1185">Reference proteome</keyword>
<proteinExistence type="predicted"/>
<reference evidence="1 2" key="1">
    <citation type="submission" date="2023-10" db="EMBL/GenBank/DDBJ databases">
        <title>Virgibacillus halophilus 5B73C genome.</title>
        <authorList>
            <person name="Miliotis G."/>
            <person name="Sengupta P."/>
            <person name="Hameed A."/>
            <person name="Chuvochina M."/>
            <person name="Mcdonagh F."/>
            <person name="Simpson A.C."/>
            <person name="Singh N.K."/>
            <person name="Rekha P.D."/>
            <person name="Raman K."/>
            <person name="Hugenholtz P."/>
            <person name="Venkateswaran K."/>
        </authorList>
    </citation>
    <scope>NUCLEOTIDE SEQUENCE [LARGE SCALE GENOMIC DNA]</scope>
    <source>
        <strain evidence="1 2">5B73C</strain>
    </source>
</reference>
<protein>
    <submittedName>
        <fullName evidence="1">Uncharacterized protein</fullName>
    </submittedName>
</protein>
<accession>A0ABU5CB28</accession>